<dbReference type="EMBL" id="FPHE01000161">
    <property type="protein sequence ID" value="SFV67246.1"/>
    <property type="molecule type" value="Genomic_DNA"/>
</dbReference>
<organism evidence="1">
    <name type="scientific">hydrothermal vent metagenome</name>
    <dbReference type="NCBI Taxonomy" id="652676"/>
    <lineage>
        <taxon>unclassified sequences</taxon>
        <taxon>metagenomes</taxon>
        <taxon>ecological metagenomes</taxon>
    </lineage>
</organism>
<dbReference type="AlphaFoldDB" id="A0A1W1CN56"/>
<protein>
    <submittedName>
        <fullName evidence="1">Death on curing protein, Doc toxin</fullName>
    </submittedName>
</protein>
<dbReference type="InterPro" id="IPR011067">
    <property type="entry name" value="Plasmid_toxin/cell-grow_inhib"/>
</dbReference>
<dbReference type="SUPFAM" id="SSF50118">
    <property type="entry name" value="Cell growth inhibitor/plasmid maintenance toxic component"/>
    <property type="match status" value="1"/>
</dbReference>
<dbReference type="InterPro" id="IPR003477">
    <property type="entry name" value="PemK-like"/>
</dbReference>
<name>A0A1W1CN56_9ZZZZ</name>
<sequence length="121" mass="13783">MTIKQSEIWLVNLNPTIGTEISKTRPCLVIGDDMIGKLKSKTVLPITGWSDMYDSVPWMIKCEPTPHNHLTKNSAIDCFQIRNLSTKRFIKKIGVIDSELLFLVHSIVAQTLSIRYRLVID</sequence>
<dbReference type="Pfam" id="PF02452">
    <property type="entry name" value="PemK_toxin"/>
    <property type="match status" value="1"/>
</dbReference>
<dbReference type="GO" id="GO:0006402">
    <property type="term" value="P:mRNA catabolic process"/>
    <property type="evidence" value="ECO:0007669"/>
    <property type="project" value="TreeGrafter"/>
</dbReference>
<evidence type="ECO:0000313" key="1">
    <source>
        <dbReference type="EMBL" id="SFV67246.1"/>
    </source>
</evidence>
<dbReference type="PIRSF" id="PIRSF033490">
    <property type="entry name" value="MazF"/>
    <property type="match status" value="1"/>
</dbReference>
<proteinExistence type="predicted"/>
<dbReference type="GO" id="GO:0016075">
    <property type="term" value="P:rRNA catabolic process"/>
    <property type="evidence" value="ECO:0007669"/>
    <property type="project" value="TreeGrafter"/>
</dbReference>
<dbReference type="PANTHER" id="PTHR33988:SF1">
    <property type="entry name" value="ENDORIBONUCLEASE MAZF7-RELATED"/>
    <property type="match status" value="1"/>
</dbReference>
<dbReference type="GO" id="GO:0004521">
    <property type="term" value="F:RNA endonuclease activity"/>
    <property type="evidence" value="ECO:0007669"/>
    <property type="project" value="TreeGrafter"/>
</dbReference>
<dbReference type="GO" id="GO:0003677">
    <property type="term" value="F:DNA binding"/>
    <property type="evidence" value="ECO:0007669"/>
    <property type="project" value="InterPro"/>
</dbReference>
<dbReference type="Gene3D" id="2.30.30.110">
    <property type="match status" value="1"/>
</dbReference>
<accession>A0A1W1CN56</accession>
<gene>
    <name evidence="1" type="ORF">MNB_SV-12-494</name>
</gene>
<reference evidence="1" key="1">
    <citation type="submission" date="2016-10" db="EMBL/GenBank/DDBJ databases">
        <authorList>
            <person name="de Groot N.N."/>
        </authorList>
    </citation>
    <scope>NUCLEOTIDE SEQUENCE</scope>
</reference>
<dbReference type="PANTHER" id="PTHR33988">
    <property type="entry name" value="ENDORIBONUCLEASE MAZF-RELATED"/>
    <property type="match status" value="1"/>
</dbReference>